<feature type="transmembrane region" description="Helical" evidence="2">
    <location>
        <begin position="397"/>
        <end position="418"/>
    </location>
</feature>
<keyword evidence="2" id="KW-1133">Transmembrane helix</keyword>
<dbReference type="SUPFAM" id="SSF103473">
    <property type="entry name" value="MFS general substrate transporter"/>
    <property type="match status" value="1"/>
</dbReference>
<dbReference type="InterPro" id="IPR011701">
    <property type="entry name" value="MFS"/>
</dbReference>
<evidence type="ECO:0000259" key="3">
    <source>
        <dbReference type="PROSITE" id="PS50850"/>
    </source>
</evidence>
<feature type="transmembrane region" description="Helical" evidence="2">
    <location>
        <begin position="144"/>
        <end position="164"/>
    </location>
</feature>
<evidence type="ECO:0000313" key="4">
    <source>
        <dbReference type="Proteomes" id="UP000492821"/>
    </source>
</evidence>
<evidence type="ECO:0000256" key="2">
    <source>
        <dbReference type="SAM" id="Phobius"/>
    </source>
</evidence>
<proteinExistence type="predicted"/>
<evidence type="ECO:0000313" key="5">
    <source>
        <dbReference type="WBParaSite" id="Pan_g21254.t1"/>
    </source>
</evidence>
<feature type="transmembrane region" description="Helical" evidence="2">
    <location>
        <begin position="430"/>
        <end position="455"/>
    </location>
</feature>
<organism evidence="4 5">
    <name type="scientific">Panagrellus redivivus</name>
    <name type="common">Microworm</name>
    <dbReference type="NCBI Taxonomy" id="6233"/>
    <lineage>
        <taxon>Eukaryota</taxon>
        <taxon>Metazoa</taxon>
        <taxon>Ecdysozoa</taxon>
        <taxon>Nematoda</taxon>
        <taxon>Chromadorea</taxon>
        <taxon>Rhabditida</taxon>
        <taxon>Tylenchina</taxon>
        <taxon>Panagrolaimomorpha</taxon>
        <taxon>Panagrolaimoidea</taxon>
        <taxon>Panagrolaimidae</taxon>
        <taxon>Panagrellus</taxon>
    </lineage>
</organism>
<protein>
    <submittedName>
        <fullName evidence="5">MFS domain-containing protein</fullName>
    </submittedName>
</protein>
<keyword evidence="4" id="KW-1185">Reference proteome</keyword>
<feature type="transmembrane region" description="Helical" evidence="2">
    <location>
        <begin position="299"/>
        <end position="318"/>
    </location>
</feature>
<dbReference type="WBParaSite" id="Pan_g21254.t1">
    <property type="protein sequence ID" value="Pan_g21254.t1"/>
    <property type="gene ID" value="Pan_g21254"/>
</dbReference>
<keyword evidence="2" id="KW-0472">Membrane</keyword>
<feature type="transmembrane region" description="Helical" evidence="2">
    <location>
        <begin position="370"/>
        <end position="391"/>
    </location>
</feature>
<comment type="subcellular location">
    <subcellularLocation>
        <location evidence="1">Membrane</location>
        <topology evidence="1">Multi-pass membrane protein</topology>
    </subcellularLocation>
</comment>
<dbReference type="GO" id="GO:0022857">
    <property type="term" value="F:transmembrane transporter activity"/>
    <property type="evidence" value="ECO:0007669"/>
    <property type="project" value="InterPro"/>
</dbReference>
<sequence>MPEQRGTPLFELTTNPSNPSLVLLERPAMSKVRSVEDLHGISGKKTASGSGVFADRYRYLILFIGALCLTMVCSNMIALNFTLICMNENGETVDHGANSTELPIAPKYHYSTHEKSILLWAVAFGCMAATFPFNSLYALYGAKWVFFAAGILSAVSTLVIPLTAEHSFTWFVVARVVQGIAYASDFAAIGVICARWASLKQNGIFLAVLTSFTGFSSALTNSVSGLLCESSWGWPSVYYVHGIVSLIAFSLWILCYQDQPEFHKSVSAVELEKIHRGKSEAHKNMDSFIPYWKICSNKVVLIIWLNALADIGSGIFLLTYTPIYMKSVLRFSVTETGFLGALPALATLPFKFVTGYLSDKMKNYNERYKMMFFNTLALGTAGLLYAILGFVPDDHPVVAVVVFMCIHVFLSGNCAGFYKCAILVARQYSAFVVSNIQFIKCVSLFIAPGMVSLFITDEESKAQWRLIFFVWTAILFVANIAFCFVATDEPADFTLITRETAREKSNGDIELHARGRRDH</sequence>
<feature type="transmembrane region" description="Helical" evidence="2">
    <location>
        <begin position="338"/>
        <end position="358"/>
    </location>
</feature>
<feature type="transmembrane region" description="Helical" evidence="2">
    <location>
        <begin position="170"/>
        <end position="192"/>
    </location>
</feature>
<dbReference type="AlphaFoldDB" id="A0A7E4VI38"/>
<feature type="transmembrane region" description="Helical" evidence="2">
    <location>
        <begin position="204"/>
        <end position="224"/>
    </location>
</feature>
<dbReference type="InterPro" id="IPR036259">
    <property type="entry name" value="MFS_trans_sf"/>
</dbReference>
<reference evidence="4" key="1">
    <citation type="journal article" date="2013" name="Genetics">
        <title>The draft genome and transcriptome of Panagrellus redivivus are shaped by the harsh demands of a free-living lifestyle.</title>
        <authorList>
            <person name="Srinivasan J."/>
            <person name="Dillman A.R."/>
            <person name="Macchietto M.G."/>
            <person name="Heikkinen L."/>
            <person name="Lakso M."/>
            <person name="Fracchia K.M."/>
            <person name="Antoshechkin I."/>
            <person name="Mortazavi A."/>
            <person name="Wong G."/>
            <person name="Sternberg P.W."/>
        </authorList>
    </citation>
    <scope>NUCLEOTIDE SEQUENCE [LARGE SCALE GENOMIC DNA]</scope>
    <source>
        <strain evidence="4">MT8872</strain>
    </source>
</reference>
<accession>A0A7E4VI38</accession>
<dbReference type="GO" id="GO:0016020">
    <property type="term" value="C:membrane"/>
    <property type="evidence" value="ECO:0007669"/>
    <property type="project" value="UniProtKB-SubCell"/>
</dbReference>
<evidence type="ECO:0000256" key="1">
    <source>
        <dbReference type="ARBA" id="ARBA00004141"/>
    </source>
</evidence>
<reference evidence="5" key="2">
    <citation type="submission" date="2020-10" db="UniProtKB">
        <authorList>
            <consortium name="WormBaseParasite"/>
        </authorList>
    </citation>
    <scope>IDENTIFICATION</scope>
</reference>
<dbReference type="PANTHER" id="PTHR45757:SF17">
    <property type="entry name" value="MAJOR FACILITATOR SUPERFAMILY (MFS) PROFILE DOMAIN-CONTAINING PROTEIN"/>
    <property type="match status" value="1"/>
</dbReference>
<dbReference type="PROSITE" id="PS50850">
    <property type="entry name" value="MFS"/>
    <property type="match status" value="1"/>
</dbReference>
<name>A0A7E4VI38_PANRE</name>
<dbReference type="Pfam" id="PF07690">
    <property type="entry name" value="MFS_1"/>
    <property type="match status" value="1"/>
</dbReference>
<feature type="transmembrane region" description="Helical" evidence="2">
    <location>
        <begin position="467"/>
        <end position="486"/>
    </location>
</feature>
<feature type="transmembrane region" description="Helical" evidence="2">
    <location>
        <begin position="59"/>
        <end position="84"/>
    </location>
</feature>
<feature type="transmembrane region" description="Helical" evidence="2">
    <location>
        <begin position="117"/>
        <end position="137"/>
    </location>
</feature>
<dbReference type="PANTHER" id="PTHR45757">
    <property type="entry name" value="PROTEIN CBG23364-RELATED"/>
    <property type="match status" value="1"/>
</dbReference>
<feature type="transmembrane region" description="Helical" evidence="2">
    <location>
        <begin position="236"/>
        <end position="255"/>
    </location>
</feature>
<dbReference type="InterPro" id="IPR020846">
    <property type="entry name" value="MFS_dom"/>
</dbReference>
<feature type="domain" description="Major facilitator superfamily (MFS) profile" evidence="3">
    <location>
        <begin position="66"/>
        <end position="490"/>
    </location>
</feature>
<dbReference type="Proteomes" id="UP000492821">
    <property type="component" value="Unassembled WGS sequence"/>
</dbReference>
<dbReference type="Gene3D" id="1.20.1250.20">
    <property type="entry name" value="MFS general substrate transporter like domains"/>
    <property type="match status" value="2"/>
</dbReference>
<keyword evidence="2" id="KW-0812">Transmembrane</keyword>